<dbReference type="PANTHER" id="PTHR38795:SF1">
    <property type="entry name" value="DUF6604 DOMAIN-CONTAINING PROTEIN"/>
    <property type="match status" value="1"/>
</dbReference>
<keyword evidence="4" id="KW-1185">Reference proteome</keyword>
<dbReference type="Pfam" id="PF20253">
    <property type="entry name" value="DUF6604"/>
    <property type="match status" value="1"/>
</dbReference>
<gene>
    <name evidence="3" type="ORF">H2200_011048</name>
</gene>
<dbReference type="PANTHER" id="PTHR38795">
    <property type="entry name" value="DUF6604 DOMAIN-CONTAINING PROTEIN"/>
    <property type="match status" value="1"/>
</dbReference>
<dbReference type="AlphaFoldDB" id="A0AA38WZW4"/>
<dbReference type="Proteomes" id="UP001172673">
    <property type="component" value="Unassembled WGS sequence"/>
</dbReference>
<feature type="domain" description="DUF6604" evidence="2">
    <location>
        <begin position="11"/>
        <end position="289"/>
    </location>
</feature>
<reference evidence="3" key="1">
    <citation type="submission" date="2022-10" db="EMBL/GenBank/DDBJ databases">
        <title>Culturing micro-colonial fungi from biological soil crusts in the Mojave desert and describing Neophaeococcomyces mojavensis, and introducing the new genera and species Taxawa tesnikishii.</title>
        <authorList>
            <person name="Kurbessoian T."/>
            <person name="Stajich J.E."/>
        </authorList>
    </citation>
    <scope>NUCLEOTIDE SEQUENCE</scope>
    <source>
        <strain evidence="3">TK_41</strain>
    </source>
</reference>
<evidence type="ECO:0000313" key="4">
    <source>
        <dbReference type="Proteomes" id="UP001172673"/>
    </source>
</evidence>
<evidence type="ECO:0000259" key="2">
    <source>
        <dbReference type="Pfam" id="PF20253"/>
    </source>
</evidence>
<proteinExistence type="predicted"/>
<feature type="region of interest" description="Disordered" evidence="1">
    <location>
        <begin position="195"/>
        <end position="214"/>
    </location>
</feature>
<evidence type="ECO:0000313" key="3">
    <source>
        <dbReference type="EMBL" id="KAJ9604214.1"/>
    </source>
</evidence>
<dbReference type="EMBL" id="JAPDRK010000019">
    <property type="protein sequence ID" value="KAJ9604214.1"/>
    <property type="molecule type" value="Genomic_DNA"/>
</dbReference>
<evidence type="ECO:0000256" key="1">
    <source>
        <dbReference type="SAM" id="MobiDB-lite"/>
    </source>
</evidence>
<organism evidence="3 4">
    <name type="scientific">Cladophialophora chaetospira</name>
    <dbReference type="NCBI Taxonomy" id="386627"/>
    <lineage>
        <taxon>Eukaryota</taxon>
        <taxon>Fungi</taxon>
        <taxon>Dikarya</taxon>
        <taxon>Ascomycota</taxon>
        <taxon>Pezizomycotina</taxon>
        <taxon>Eurotiomycetes</taxon>
        <taxon>Chaetothyriomycetidae</taxon>
        <taxon>Chaetothyriales</taxon>
        <taxon>Herpotrichiellaceae</taxon>
        <taxon>Cladophialophora</taxon>
    </lineage>
</organism>
<accession>A0AA38WZW4</accession>
<feature type="compositionally biased region" description="Basic and acidic residues" evidence="1">
    <location>
        <begin position="205"/>
        <end position="214"/>
    </location>
</feature>
<dbReference type="InterPro" id="IPR046539">
    <property type="entry name" value="DUF6604"/>
</dbReference>
<name>A0AA38WZW4_9EURO</name>
<comment type="caution">
    <text evidence="3">The sequence shown here is derived from an EMBL/GenBank/DDBJ whole genome shotgun (WGS) entry which is preliminary data.</text>
</comment>
<protein>
    <recommendedName>
        <fullName evidence="2">DUF6604 domain-containing protein</fullName>
    </recommendedName>
</protein>
<sequence>MLPDYLSTSYQKYKADTDYIATWLATTAKQCGFVIDPAATELQIKKTEKLKGRARTLARRAEKSSTGTKASVQKYTYTVAVRQFLPMAQHIASYRKALIKVPKEFMDLLERAISLRKKVSQAVVDHQHDSKLRSKIELTADSQHSYFVGVLESVRNTLSHLFPKSGEHGKKASSNITEKEAEINLINMFEGLQVEEPSETSEGEVPERPPRSKENSDVSIVFYKSEQATDLLEAMFAFSCLLQDLRDMRATIAECWESYKKHERCSLIAAALTSNIAVELARRLEEDLEKFAAFEGSEVFLEACYAGDCWARAHMPSPQQARNDKHQCNAYDMASKAFFWSTYKELSFYLKGIQEETRKHPMVERPGGKELPRAIIFSLPGANGIYDPTADRQKMDCCEKQQEDRILLGEILSDMSMWAATRLKFPHDDEFKRGFTSVYETGRIPLWLVFAAQLFLDINHILRDEVGRGYQELCRIGALTGTSIEEHLDFQESLLKEPTSNDEAAKAARLLRLIQFICFEDQVEQMRQDVPQYRDVKIEQLRMLKSNPLLCGLKAYAILMEFHQMSLPWINSQTSIIACAHLHNALYSESLLLSPWKDMVMFLLLQDRSQLFAGDPPQDAEQYHRRFCLAVMGHSASNFARNRRLPGQTVHAIAGHRKVEGHLPISKLFINRYCTPGERSEMGTEDVIEILGKQRWFTGPWADDKRGQQQAIILDCKALEADQAKEQLTSGPKISMTRLLRNLRRSLSSEALGLSFDYLRLHRNSTIVLRAVKEATSSRMQGLNISARERDLRMVVGHMLETLAAERRDAAQLGLPSGAGGYGPVGRAMLQAASQSMYQVMNEQSNQLTTDIREHKRGVENMHMIQDINKIKLVIYVTDDWFTGELEP</sequence>